<evidence type="ECO:0000256" key="2">
    <source>
        <dbReference type="ARBA" id="ARBA00022801"/>
    </source>
</evidence>
<reference evidence="3 4" key="2">
    <citation type="submission" date="2020-06" db="EMBL/GenBank/DDBJ databases">
        <title>Polyphasic characterization of a Rahnella strain isolated from tree sap.</title>
        <authorList>
            <person name="Kim I.S."/>
        </authorList>
    </citation>
    <scope>NUCLEOTIDE SEQUENCE [LARGE SCALE GENOMIC DNA]</scope>
    <source>
        <strain evidence="3 4">SAP-1</strain>
    </source>
</reference>
<dbReference type="GO" id="GO:0047617">
    <property type="term" value="F:fatty acyl-CoA hydrolase activity"/>
    <property type="evidence" value="ECO:0007669"/>
    <property type="project" value="TreeGrafter"/>
</dbReference>
<evidence type="ECO:0000313" key="4">
    <source>
        <dbReference type="Proteomes" id="UP000585363"/>
    </source>
</evidence>
<reference evidence="3 4" key="1">
    <citation type="submission" date="2020-01" db="EMBL/GenBank/DDBJ databases">
        <authorList>
            <person name="Lee S.D."/>
        </authorList>
    </citation>
    <scope>NUCLEOTIDE SEQUENCE [LARGE SCALE GENOMIC DNA]</scope>
    <source>
        <strain evidence="3 4">SAP-1</strain>
    </source>
</reference>
<keyword evidence="2" id="KW-0378">Hydrolase</keyword>
<dbReference type="Gene3D" id="3.10.129.10">
    <property type="entry name" value="Hotdog Thioesterase"/>
    <property type="match status" value="1"/>
</dbReference>
<dbReference type="AlphaFoldDB" id="A0A848MPY3"/>
<evidence type="ECO:0000256" key="1">
    <source>
        <dbReference type="ARBA" id="ARBA00005953"/>
    </source>
</evidence>
<evidence type="ECO:0000313" key="3">
    <source>
        <dbReference type="EMBL" id="NMP29070.1"/>
    </source>
</evidence>
<dbReference type="InterPro" id="IPR050563">
    <property type="entry name" value="4-hydroxybenzoyl-CoA_TE"/>
</dbReference>
<dbReference type="CDD" id="cd00586">
    <property type="entry name" value="4HBT"/>
    <property type="match status" value="1"/>
</dbReference>
<sequence>MADKKDPRLSDPRFSTRIEITVPFHDVDPMGVVWHGNYFRYLEVAREALLKQFDYGYREMEASGYVWPIVDARLKYIAPVQFEQQIIVQAQLEEFENRLRIGYQVFDAHSGKRTTSGYTLQVAVHIASKEMCFVSPPVLLERMGVSL</sequence>
<comment type="similarity">
    <text evidence="1">Belongs to the 4-hydroxybenzoyl-CoA thioesterase family.</text>
</comment>
<keyword evidence="4" id="KW-1185">Reference proteome</keyword>
<accession>A0A848MPY3</accession>
<comment type="caution">
    <text evidence="3">The sequence shown here is derived from an EMBL/GenBank/DDBJ whole genome shotgun (WGS) entry which is preliminary data.</text>
</comment>
<proteinExistence type="inferred from homology"/>
<organism evidence="3 4">
    <name type="scientific">Rouxiella aceris</name>
    <dbReference type="NCBI Taxonomy" id="2703884"/>
    <lineage>
        <taxon>Bacteria</taxon>
        <taxon>Pseudomonadati</taxon>
        <taxon>Pseudomonadota</taxon>
        <taxon>Gammaproteobacteria</taxon>
        <taxon>Enterobacterales</taxon>
        <taxon>Yersiniaceae</taxon>
        <taxon>Rouxiella</taxon>
    </lineage>
</organism>
<dbReference type="PANTHER" id="PTHR31793:SF27">
    <property type="entry name" value="NOVEL THIOESTERASE SUPERFAMILY DOMAIN AND SAPOSIN A-TYPE DOMAIN CONTAINING PROTEIN (0610012H03RIK)"/>
    <property type="match status" value="1"/>
</dbReference>
<dbReference type="RefSeq" id="WP_169404770.1">
    <property type="nucleotide sequence ID" value="NZ_JAADJU010000011.1"/>
</dbReference>
<dbReference type="EMBL" id="JAADJU010000011">
    <property type="protein sequence ID" value="NMP29070.1"/>
    <property type="molecule type" value="Genomic_DNA"/>
</dbReference>
<dbReference type="Proteomes" id="UP000585363">
    <property type="component" value="Unassembled WGS sequence"/>
</dbReference>
<protein>
    <submittedName>
        <fullName evidence="3">Acyl-CoA thioesterase</fullName>
    </submittedName>
</protein>
<dbReference type="InterPro" id="IPR029069">
    <property type="entry name" value="HotDog_dom_sf"/>
</dbReference>
<gene>
    <name evidence="3" type="ORF">GW590_19630</name>
</gene>
<name>A0A848MPY3_9GAMM</name>
<dbReference type="Pfam" id="PF13279">
    <property type="entry name" value="4HBT_2"/>
    <property type="match status" value="1"/>
</dbReference>
<dbReference type="PANTHER" id="PTHR31793">
    <property type="entry name" value="4-HYDROXYBENZOYL-COA THIOESTERASE FAMILY MEMBER"/>
    <property type="match status" value="1"/>
</dbReference>
<dbReference type="SUPFAM" id="SSF54637">
    <property type="entry name" value="Thioesterase/thiol ester dehydrase-isomerase"/>
    <property type="match status" value="1"/>
</dbReference>